<name>A0A1G6J921_9BACI</name>
<dbReference type="InterPro" id="IPR050166">
    <property type="entry name" value="ABC_transporter_ATP-bind"/>
</dbReference>
<accession>A0A1G6J921</accession>
<dbReference type="Gene3D" id="3.40.50.300">
    <property type="entry name" value="P-loop containing nucleotide triphosphate hydrolases"/>
    <property type="match status" value="1"/>
</dbReference>
<evidence type="ECO:0000259" key="5">
    <source>
        <dbReference type="PROSITE" id="PS50893"/>
    </source>
</evidence>
<keyword evidence="3 6" id="KW-0067">ATP-binding</keyword>
<proteinExistence type="predicted"/>
<keyword evidence="1" id="KW-0813">Transport</keyword>
<dbReference type="PANTHER" id="PTHR42788">
    <property type="entry name" value="TAURINE IMPORT ATP-BINDING PROTEIN-RELATED"/>
    <property type="match status" value="1"/>
</dbReference>
<protein>
    <submittedName>
        <fullName evidence="6">Sulfonate transport system ATP-binding protein</fullName>
    </submittedName>
</protein>
<dbReference type="GO" id="GO:0016887">
    <property type="term" value="F:ATP hydrolysis activity"/>
    <property type="evidence" value="ECO:0007669"/>
    <property type="project" value="InterPro"/>
</dbReference>
<evidence type="ECO:0000313" key="7">
    <source>
        <dbReference type="Proteomes" id="UP000198666"/>
    </source>
</evidence>
<dbReference type="PANTHER" id="PTHR42788:SF13">
    <property type="entry name" value="ALIPHATIC SULFONATES IMPORT ATP-BINDING PROTEIN SSUB"/>
    <property type="match status" value="1"/>
</dbReference>
<organism evidence="6 7">
    <name type="scientific">Terribacillus halophilus</name>
    <dbReference type="NCBI Taxonomy" id="361279"/>
    <lineage>
        <taxon>Bacteria</taxon>
        <taxon>Bacillati</taxon>
        <taxon>Bacillota</taxon>
        <taxon>Bacilli</taxon>
        <taxon>Bacillales</taxon>
        <taxon>Bacillaceae</taxon>
        <taxon>Terribacillus</taxon>
    </lineage>
</organism>
<dbReference type="InterPro" id="IPR003439">
    <property type="entry name" value="ABC_transporter-like_ATP-bd"/>
</dbReference>
<dbReference type="EMBL" id="FMZB01000001">
    <property type="protein sequence ID" value="SDC15260.1"/>
    <property type="molecule type" value="Genomic_DNA"/>
</dbReference>
<dbReference type="PROSITE" id="PS50893">
    <property type="entry name" value="ABC_TRANSPORTER_2"/>
    <property type="match status" value="1"/>
</dbReference>
<keyword evidence="4" id="KW-1278">Translocase</keyword>
<dbReference type="CDD" id="cd03293">
    <property type="entry name" value="ABC_NrtD_SsuB_transporters"/>
    <property type="match status" value="1"/>
</dbReference>
<dbReference type="Pfam" id="PF00005">
    <property type="entry name" value="ABC_tran"/>
    <property type="match status" value="1"/>
</dbReference>
<evidence type="ECO:0000313" key="6">
    <source>
        <dbReference type="EMBL" id="SDC15260.1"/>
    </source>
</evidence>
<dbReference type="SMART" id="SM00382">
    <property type="entry name" value="AAA"/>
    <property type="match status" value="1"/>
</dbReference>
<dbReference type="PROSITE" id="PS00211">
    <property type="entry name" value="ABC_TRANSPORTER_1"/>
    <property type="match status" value="1"/>
</dbReference>
<reference evidence="7" key="1">
    <citation type="submission" date="2016-10" db="EMBL/GenBank/DDBJ databases">
        <authorList>
            <person name="Varghese N."/>
            <person name="Submissions S."/>
        </authorList>
    </citation>
    <scope>NUCLEOTIDE SEQUENCE [LARGE SCALE GENOMIC DNA]</scope>
    <source>
        <strain evidence="7">DSM 21620</strain>
    </source>
</reference>
<dbReference type="InterPro" id="IPR027417">
    <property type="entry name" value="P-loop_NTPase"/>
</dbReference>
<dbReference type="GO" id="GO:0005524">
    <property type="term" value="F:ATP binding"/>
    <property type="evidence" value="ECO:0007669"/>
    <property type="project" value="UniProtKB-KW"/>
</dbReference>
<evidence type="ECO:0000256" key="3">
    <source>
        <dbReference type="ARBA" id="ARBA00022840"/>
    </source>
</evidence>
<dbReference type="AlphaFoldDB" id="A0A1G6J921"/>
<dbReference type="InterPro" id="IPR003593">
    <property type="entry name" value="AAA+_ATPase"/>
</dbReference>
<dbReference type="SUPFAM" id="SSF52540">
    <property type="entry name" value="P-loop containing nucleoside triphosphate hydrolases"/>
    <property type="match status" value="1"/>
</dbReference>
<dbReference type="STRING" id="361279.SAMN05421663_101518"/>
<keyword evidence="7" id="KW-1185">Reference proteome</keyword>
<dbReference type="Proteomes" id="UP000198666">
    <property type="component" value="Unassembled WGS sequence"/>
</dbReference>
<dbReference type="OrthoDB" id="9802264at2"/>
<evidence type="ECO:0000256" key="2">
    <source>
        <dbReference type="ARBA" id="ARBA00022741"/>
    </source>
</evidence>
<evidence type="ECO:0000256" key="4">
    <source>
        <dbReference type="ARBA" id="ARBA00022967"/>
    </source>
</evidence>
<sequence>MTLQVVQLGRRFGEKQVLQQVNFSVGKGEIVSLLGTSGCGKSTVLRALAGLDPDYEGNITIASDQRVGFIFQEPRLLPWKTVLANATFGLKGDRKANEEKARRYLELVGLKEAEKLYPRELSGGMAQRAAIARALVTEPDILLLDEPFSALDAFTKMQLQELLLRIWEEFGTTIILVTHDIDEALYLSDRVLLLQGRPSTLAKDLKIALSRPRSRGSAALGKWKEDILDLLEGKEQTYDYSLVTKIGQKA</sequence>
<dbReference type="RefSeq" id="WP_093725653.1">
    <property type="nucleotide sequence ID" value="NZ_FMZB01000001.1"/>
</dbReference>
<keyword evidence="2" id="KW-0547">Nucleotide-binding</keyword>
<gene>
    <name evidence="6" type="ORF">SAMN05421663_101518</name>
</gene>
<feature type="domain" description="ABC transporter" evidence="5">
    <location>
        <begin position="3"/>
        <end position="221"/>
    </location>
</feature>
<evidence type="ECO:0000256" key="1">
    <source>
        <dbReference type="ARBA" id="ARBA00022448"/>
    </source>
</evidence>
<dbReference type="InterPro" id="IPR017871">
    <property type="entry name" value="ABC_transporter-like_CS"/>
</dbReference>